<dbReference type="InterPro" id="IPR038434">
    <property type="entry name" value="YARHG_sf"/>
</dbReference>
<dbReference type="Proteomes" id="UP000182360">
    <property type="component" value="Unassembled WGS sequence"/>
</dbReference>
<sequence length="319" mass="38269">MYSNDTLIQHKSGGNEWISGKSDSISIEQEKIIIDLFENSYRINIDYIFRNDGKTIEYEVGFPETDFENYTKSSDGKIRNFKTSVNNRKQDIIICPADILINNSLHEKIYQFYSKKVLFKENEKTKININYEVDYSKNTFGSGYLLVDYLLGSAICWKQLEKLIVQINFHFEHYFFDEINFDRIVENNKPVNIKVLSNPDSRSFIIEYNDLNLSIGTKLKMYLQNDNFDVFGLRWDYNFEYYVYPSYCFELLTNEQLRKSRNLIYAFHGYSFKSKDLREFFGKWDNWYKPTNNFSETMFNEKEKKNLELIQQEESRRNK</sequence>
<dbReference type="Gene3D" id="2.60.40.3680">
    <property type="match status" value="1"/>
</dbReference>
<dbReference type="InterPro" id="IPR025582">
    <property type="entry name" value="YARHG_dom"/>
</dbReference>
<organism evidence="2 3">
    <name type="scientific">Treponema bryantii</name>
    <dbReference type="NCBI Taxonomy" id="163"/>
    <lineage>
        <taxon>Bacteria</taxon>
        <taxon>Pseudomonadati</taxon>
        <taxon>Spirochaetota</taxon>
        <taxon>Spirochaetia</taxon>
        <taxon>Spirochaetales</taxon>
        <taxon>Treponemataceae</taxon>
        <taxon>Treponema</taxon>
    </lineage>
</organism>
<dbReference type="SMART" id="SM01324">
    <property type="entry name" value="YARHG"/>
    <property type="match status" value="1"/>
</dbReference>
<feature type="domain" description="YARHG" evidence="1">
    <location>
        <begin position="236"/>
        <end position="315"/>
    </location>
</feature>
<gene>
    <name evidence="2" type="ORF">SAMN04487977_10571</name>
</gene>
<dbReference type="AlphaFoldDB" id="A0A1H9GNH9"/>
<evidence type="ECO:0000313" key="2">
    <source>
        <dbReference type="EMBL" id="SEQ51553.1"/>
    </source>
</evidence>
<evidence type="ECO:0000313" key="3">
    <source>
        <dbReference type="Proteomes" id="UP000182360"/>
    </source>
</evidence>
<proteinExistence type="predicted"/>
<reference evidence="2 3" key="1">
    <citation type="submission" date="2016-10" db="EMBL/GenBank/DDBJ databases">
        <authorList>
            <person name="de Groot N.N."/>
        </authorList>
    </citation>
    <scope>NUCLEOTIDE SEQUENCE [LARGE SCALE GENOMIC DNA]</scope>
    <source>
        <strain evidence="2 3">B25</strain>
    </source>
</reference>
<dbReference type="EMBL" id="FOFU01000005">
    <property type="protein sequence ID" value="SEQ51553.1"/>
    <property type="molecule type" value="Genomic_DNA"/>
</dbReference>
<protein>
    <submittedName>
        <fullName evidence="2">YARHG domain-containing protein</fullName>
    </submittedName>
</protein>
<evidence type="ECO:0000259" key="1">
    <source>
        <dbReference type="SMART" id="SM01324"/>
    </source>
</evidence>
<name>A0A1H9GNH9_9SPIR</name>
<keyword evidence="3" id="KW-1185">Reference proteome</keyword>
<accession>A0A1H9GNH9</accession>
<dbReference type="Pfam" id="PF13308">
    <property type="entry name" value="YARHG"/>
    <property type="match status" value="1"/>
</dbReference>
<dbReference type="Gene3D" id="1.20.58.1690">
    <property type="match status" value="1"/>
</dbReference>